<dbReference type="SMART" id="SM00906">
    <property type="entry name" value="Fungal_trans"/>
    <property type="match status" value="1"/>
</dbReference>
<name>A0A9P7IID4_9HYPO</name>
<dbReference type="CDD" id="cd00067">
    <property type="entry name" value="GAL4"/>
    <property type="match status" value="1"/>
</dbReference>
<comment type="caution">
    <text evidence="5">The sequence shown here is derived from an EMBL/GenBank/DDBJ whole genome shotgun (WGS) entry which is preliminary data.</text>
</comment>
<protein>
    <submittedName>
        <fullName evidence="5">Uncharacterized protein</fullName>
    </submittedName>
</protein>
<evidence type="ECO:0000313" key="6">
    <source>
        <dbReference type="Proteomes" id="UP000750502"/>
    </source>
</evidence>
<dbReference type="SUPFAM" id="SSF57701">
    <property type="entry name" value="Zn2/Cys6 DNA-binding domain"/>
    <property type="match status" value="1"/>
</dbReference>
<dbReference type="PANTHER" id="PTHR31001:SF85">
    <property type="entry name" value="ZN(II)2CYS6 TRANSCRIPTION FACTOR (EUROFUNG)"/>
    <property type="match status" value="1"/>
</dbReference>
<accession>A0A9P7IID4</accession>
<evidence type="ECO:0000256" key="3">
    <source>
        <dbReference type="ARBA" id="ARBA00023242"/>
    </source>
</evidence>
<evidence type="ECO:0000256" key="4">
    <source>
        <dbReference type="SAM" id="MobiDB-lite"/>
    </source>
</evidence>
<dbReference type="GO" id="GO:0005634">
    <property type="term" value="C:nucleus"/>
    <property type="evidence" value="ECO:0007669"/>
    <property type="project" value="UniProtKB-SubCell"/>
</dbReference>
<dbReference type="Pfam" id="PF04082">
    <property type="entry name" value="Fungal_trans"/>
    <property type="match status" value="1"/>
</dbReference>
<dbReference type="EMBL" id="JADFTT010000368">
    <property type="protein sequence ID" value="KAG5762532.1"/>
    <property type="molecule type" value="Genomic_DNA"/>
</dbReference>
<dbReference type="InterPro" id="IPR036864">
    <property type="entry name" value="Zn2-C6_fun-type_DNA-bd_sf"/>
</dbReference>
<evidence type="ECO:0000313" key="5">
    <source>
        <dbReference type="EMBL" id="KAG5762532.1"/>
    </source>
</evidence>
<dbReference type="InterPro" id="IPR050613">
    <property type="entry name" value="Sec_Metabolite_Reg"/>
</dbReference>
<dbReference type="Gene3D" id="4.10.240.10">
    <property type="entry name" value="Zn(2)-C6 fungal-type DNA-binding domain"/>
    <property type="match status" value="1"/>
</dbReference>
<feature type="region of interest" description="Disordered" evidence="4">
    <location>
        <begin position="96"/>
        <end position="139"/>
    </location>
</feature>
<reference evidence="5" key="2">
    <citation type="submission" date="2020-10" db="EMBL/GenBank/DDBJ databases">
        <authorList>
            <person name="Peck L.D."/>
            <person name="Nowell R.W."/>
            <person name="Flood J."/>
            <person name="Ryan M.J."/>
            <person name="Barraclough T.G."/>
        </authorList>
    </citation>
    <scope>NUCLEOTIDE SEQUENCE</scope>
    <source>
        <strain evidence="5">IMI 127659i</strain>
    </source>
</reference>
<dbReference type="Pfam" id="PF00172">
    <property type="entry name" value="Zn_clus"/>
    <property type="match status" value="1"/>
</dbReference>
<dbReference type="InterPro" id="IPR001138">
    <property type="entry name" value="Zn2Cys6_DnaBD"/>
</dbReference>
<dbReference type="GO" id="GO:0003677">
    <property type="term" value="F:DNA binding"/>
    <property type="evidence" value="ECO:0007669"/>
    <property type="project" value="InterPro"/>
</dbReference>
<reference evidence="5" key="1">
    <citation type="journal article" date="2020" name="bioRxiv">
        <title>Historical genomics reveals the evolutionary mechanisms behind multiple outbreaks of the host-specific coffee wilt pathogen Fusarium xylarioides.</title>
        <authorList>
            <person name="Peck D."/>
            <person name="Nowell R.W."/>
            <person name="Flood J."/>
            <person name="Ryan M.J."/>
            <person name="Barraclough T.G."/>
        </authorList>
    </citation>
    <scope>NUCLEOTIDE SEQUENCE</scope>
    <source>
        <strain evidence="5">IMI 127659i</strain>
    </source>
</reference>
<dbReference type="PANTHER" id="PTHR31001">
    <property type="entry name" value="UNCHARACTERIZED TRANSCRIPTIONAL REGULATORY PROTEIN"/>
    <property type="match status" value="1"/>
</dbReference>
<dbReference type="Proteomes" id="UP000750502">
    <property type="component" value="Unassembled WGS sequence"/>
</dbReference>
<dbReference type="AlphaFoldDB" id="A0A9P7IID4"/>
<keyword evidence="2" id="KW-0479">Metal-binding</keyword>
<dbReference type="SMART" id="SM00066">
    <property type="entry name" value="GAL4"/>
    <property type="match status" value="1"/>
</dbReference>
<keyword evidence="3" id="KW-0539">Nucleus</keyword>
<dbReference type="GO" id="GO:0008270">
    <property type="term" value="F:zinc ion binding"/>
    <property type="evidence" value="ECO:0007669"/>
    <property type="project" value="InterPro"/>
</dbReference>
<dbReference type="InterPro" id="IPR007219">
    <property type="entry name" value="XnlR_reg_dom"/>
</dbReference>
<dbReference type="GO" id="GO:0006351">
    <property type="term" value="P:DNA-templated transcription"/>
    <property type="evidence" value="ECO:0007669"/>
    <property type="project" value="InterPro"/>
</dbReference>
<dbReference type="CDD" id="cd12148">
    <property type="entry name" value="fungal_TF_MHR"/>
    <property type="match status" value="1"/>
</dbReference>
<dbReference type="PROSITE" id="PS50048">
    <property type="entry name" value="ZN2_CY6_FUNGAL_2"/>
    <property type="match status" value="1"/>
</dbReference>
<keyword evidence="6" id="KW-1185">Reference proteome</keyword>
<sequence length="730" mass="82425">MNANSNSAWQAEDLHHSAVSSAPKPIRVLACVHCQQRKTKCNRKFPCSNCLKAKVVCIPSTPAPARKKRWPKVVLQQRISKLEALLEQYTVSNSASQDSLSQAPDVAGLPQEASGASSGPSIDAPRRSSDEIVPSPRPVGKLVVQDGGWKFMDNYIWSTIHDNLQELRQIIESEASDEEDSLCCDSPRPDEDSDLLLAPMPSMHLDDIAPLPIQIFRLWQVFVERVNPLTKLIHRPTMENLVINAVANHTTVPDNHQALLFSIYLISVVSMTDEETETILNLNRDDAIRRFTRGAKVALTKVNLLINYDMVILQAFALYLMALQGRSNCHAVWVLSGVLVRIAHKMGLHRDGETLQLSPFETEMRRRVWWQIIVLDSMYATASGLKPTLLPSGSDTRIPHNINDTDFSPESTEIRSQDGPTEMVFCLTIFEIIHFLKDHPINDLEHIILRGQDVEPGTPEYITYNTSLNMLKAMLEELDTRLRKFEQQYCDPSAGPIHLLATTIRPNILRDVNSIAVPLQETPEWGTEVNNSQDNFFRIWLSHNETVLSLYDIACHGHFLLIHRCHFQLDSLLFLAGQLIDRSPVGSFADRAWRLLERFYHYHDELWNMTHRQHVQLARLILKAWDVRETAFLQLGTPADIPAFVLKLKTFILQAGSLAPSKKVIPPQSWAGGNERSQMDGIHLGQGVPNDVLWNLSLNGDWTLPNGDQSANNQNPVPPLFGFFDSYTGW</sequence>
<evidence type="ECO:0000256" key="2">
    <source>
        <dbReference type="ARBA" id="ARBA00022723"/>
    </source>
</evidence>
<gene>
    <name evidence="5" type="ORF">H9Q72_009374</name>
</gene>
<comment type="subcellular location">
    <subcellularLocation>
        <location evidence="1">Nucleus</location>
    </subcellularLocation>
</comment>
<dbReference type="OrthoDB" id="2269373at2759"/>
<dbReference type="GO" id="GO:0000981">
    <property type="term" value="F:DNA-binding transcription factor activity, RNA polymerase II-specific"/>
    <property type="evidence" value="ECO:0007669"/>
    <property type="project" value="InterPro"/>
</dbReference>
<proteinExistence type="predicted"/>
<evidence type="ECO:0000256" key="1">
    <source>
        <dbReference type="ARBA" id="ARBA00004123"/>
    </source>
</evidence>
<organism evidence="5 6">
    <name type="scientific">Fusarium xylarioides</name>
    <dbReference type="NCBI Taxonomy" id="221167"/>
    <lineage>
        <taxon>Eukaryota</taxon>
        <taxon>Fungi</taxon>
        <taxon>Dikarya</taxon>
        <taxon>Ascomycota</taxon>
        <taxon>Pezizomycotina</taxon>
        <taxon>Sordariomycetes</taxon>
        <taxon>Hypocreomycetidae</taxon>
        <taxon>Hypocreales</taxon>
        <taxon>Nectriaceae</taxon>
        <taxon>Fusarium</taxon>
        <taxon>Fusarium fujikuroi species complex</taxon>
    </lineage>
</organism>